<feature type="binding site" evidence="9">
    <location>
        <position position="101"/>
    </location>
    <ligand>
        <name>1-deoxy-D-xylulose 5-phosphate</name>
        <dbReference type="ChEBI" id="CHEBI:57792"/>
    </ligand>
</feature>
<feature type="binding site" evidence="9">
    <location>
        <position position="126"/>
    </location>
    <ligand>
        <name>Mn(2+)</name>
        <dbReference type="ChEBI" id="CHEBI:29035"/>
    </ligand>
</feature>
<dbReference type="Gene3D" id="3.40.50.720">
    <property type="entry name" value="NAD(P)-binding Rossmann-like Domain"/>
    <property type="match status" value="2"/>
</dbReference>
<feature type="binding site" evidence="9">
    <location>
        <position position="10"/>
    </location>
    <ligand>
        <name>NADPH</name>
        <dbReference type="ChEBI" id="CHEBI:57783"/>
    </ligand>
</feature>
<evidence type="ECO:0000256" key="6">
    <source>
        <dbReference type="ARBA" id="ARBA00023211"/>
    </source>
</evidence>
<dbReference type="GO" id="GO:0051484">
    <property type="term" value="P:isopentenyl diphosphate biosynthetic process, methylerythritol 4-phosphate pathway involved in terpenoid biosynthetic process"/>
    <property type="evidence" value="ECO:0007669"/>
    <property type="project" value="TreeGrafter"/>
</dbReference>
<evidence type="ECO:0000313" key="14">
    <source>
        <dbReference type="EMBL" id="PIV71212.1"/>
    </source>
</evidence>
<dbReference type="HAMAP" id="MF_00183">
    <property type="entry name" value="DXP_reductoisom"/>
    <property type="match status" value="1"/>
</dbReference>
<keyword evidence="7 9" id="KW-0414">Isoprene biosynthesis</keyword>
<dbReference type="GO" id="GO:0030145">
    <property type="term" value="F:manganese ion binding"/>
    <property type="evidence" value="ECO:0007669"/>
    <property type="project" value="TreeGrafter"/>
</dbReference>
<evidence type="ECO:0000256" key="2">
    <source>
        <dbReference type="ARBA" id="ARBA00006825"/>
    </source>
</evidence>
<keyword evidence="10" id="KW-1133">Transmembrane helix</keyword>
<feature type="binding site" evidence="9">
    <location>
        <position position="197"/>
    </location>
    <ligand>
        <name>1-deoxy-D-xylulose 5-phosphate</name>
        <dbReference type="ChEBI" id="CHEBI:57792"/>
    </ligand>
</feature>
<feature type="domain" description="1-deoxy-D-xylulose 5-phosphate reductoisomerase N-terminal" evidence="11">
    <location>
        <begin position="4"/>
        <end position="51"/>
    </location>
</feature>
<dbReference type="PANTHER" id="PTHR30525:SF0">
    <property type="entry name" value="1-DEOXY-D-XYLULOSE 5-PHOSPHATE REDUCTOISOMERASE, CHLOROPLASTIC"/>
    <property type="match status" value="1"/>
</dbReference>
<proteinExistence type="inferred from homology"/>
<keyword evidence="9" id="KW-0460">Magnesium</keyword>
<feature type="domain" description="1-deoxy-D-xylulose 5-phosphate reductoisomerase N-terminal" evidence="11">
    <location>
        <begin position="56"/>
        <end position="108"/>
    </location>
</feature>
<evidence type="ECO:0000256" key="7">
    <source>
        <dbReference type="ARBA" id="ARBA00023229"/>
    </source>
</evidence>
<evidence type="ECO:0000256" key="9">
    <source>
        <dbReference type="HAMAP-Rule" id="MF_00183"/>
    </source>
</evidence>
<sequence>MKKIVVLGSTGTIGRGVLDIVRAFPHDFKVVGLTTNTNIKLLKEQAAEFKPLDTGIGEKDLMKIATMKEADIIIVAVVGLSGLLPTLAAIRNGKDIAIATKEVLVVAGELVMKEVKKYNVHIIPIDSEHSAIFQCLRSGEGKEVNKIILTMGKGKIAAMKKEDLSSVTLEQITDRSVWKMGDKITIDSATCLNKSFEVIEARWLFDIKPSKIHIVVHPEYICHSMAEFVDGSIISEMGTPDMKRYIQFALFYPERKKMCVTQGIDITDKTLSFEKAPYDKFPGLKLGFDAIKKGGTMPAVMHGADESAVQAFLLKKITFVDISLIIQKTMKAHKVIQNPTLDKIISAEKWGQAYAKKLIDKKI</sequence>
<dbReference type="InterPro" id="IPR036291">
    <property type="entry name" value="NAD(P)-bd_dom_sf"/>
</dbReference>
<keyword evidence="6 9" id="KW-0464">Manganese</keyword>
<dbReference type="PIRSF" id="PIRSF006205">
    <property type="entry name" value="Dxp_reductismrs"/>
    <property type="match status" value="1"/>
</dbReference>
<comment type="cofactor">
    <cofactor evidence="9">
        <name>Mg(2+)</name>
        <dbReference type="ChEBI" id="CHEBI:18420"/>
    </cofactor>
    <cofactor evidence="9">
        <name>Mn(2+)</name>
        <dbReference type="ChEBI" id="CHEBI:29035"/>
    </cofactor>
</comment>
<feature type="binding site" evidence="9">
    <location>
        <position position="127"/>
    </location>
    <ligand>
        <name>1-deoxy-D-xylulose 5-phosphate</name>
        <dbReference type="ChEBI" id="CHEBI:57792"/>
    </ligand>
</feature>
<feature type="binding site" evidence="9">
    <location>
        <position position="128"/>
    </location>
    <ligand>
        <name>1-deoxy-D-xylulose 5-phosphate</name>
        <dbReference type="ChEBI" id="CHEBI:57792"/>
    </ligand>
</feature>
<feature type="transmembrane region" description="Helical" evidence="10">
    <location>
        <begin position="72"/>
        <end position="90"/>
    </location>
</feature>
<feature type="domain" description="1-deoxy-D-xylulose 5-phosphate reductoisomerase C-terminal" evidence="12">
    <location>
        <begin position="122"/>
        <end position="205"/>
    </location>
</feature>
<comment type="similarity">
    <text evidence="2 9">Belongs to the DXR family.</text>
</comment>
<feature type="binding site" evidence="9">
    <location>
        <position position="13"/>
    </location>
    <ligand>
        <name>NADPH</name>
        <dbReference type="ChEBI" id="CHEBI:57783"/>
    </ligand>
</feature>
<feature type="binding site" evidence="9">
    <location>
        <position position="38"/>
    </location>
    <ligand>
        <name>NADPH</name>
        <dbReference type="ChEBI" id="CHEBI:57783"/>
    </ligand>
</feature>
<evidence type="ECO:0000256" key="5">
    <source>
        <dbReference type="ARBA" id="ARBA00023002"/>
    </source>
</evidence>
<accession>A0A2M7EKW5</accession>
<dbReference type="Gene3D" id="1.10.1740.10">
    <property type="match status" value="1"/>
</dbReference>
<dbReference type="AlphaFoldDB" id="A0A2M7EKW5"/>
<keyword evidence="4 9" id="KW-0521">NADP</keyword>
<dbReference type="EC" id="1.1.1.267" evidence="9"/>
<comment type="caution">
    <text evidence="14">The sequence shown here is derived from an EMBL/GenBank/DDBJ whole genome shotgun (WGS) entry which is preliminary data.</text>
</comment>
<feature type="binding site" evidence="9">
    <location>
        <position position="11"/>
    </location>
    <ligand>
        <name>NADPH</name>
        <dbReference type="ChEBI" id="CHEBI:57783"/>
    </ligand>
</feature>
<evidence type="ECO:0000256" key="1">
    <source>
        <dbReference type="ARBA" id="ARBA00005094"/>
    </source>
</evidence>
<evidence type="ECO:0000259" key="11">
    <source>
        <dbReference type="Pfam" id="PF02670"/>
    </source>
</evidence>
<feature type="binding site" evidence="9">
    <location>
        <position position="193"/>
    </location>
    <ligand>
        <name>1-deoxy-D-xylulose 5-phosphate</name>
        <dbReference type="ChEBI" id="CHEBI:57792"/>
    </ligand>
</feature>
<keyword evidence="10" id="KW-0812">Transmembrane</keyword>
<dbReference type="InterPro" id="IPR013512">
    <property type="entry name" value="DXP_reductoisomerase_N"/>
</dbReference>
<dbReference type="Pfam" id="PF13288">
    <property type="entry name" value="DXPR_C"/>
    <property type="match status" value="1"/>
</dbReference>
<evidence type="ECO:0000259" key="12">
    <source>
        <dbReference type="Pfam" id="PF08436"/>
    </source>
</evidence>
<dbReference type="GO" id="GO:0070402">
    <property type="term" value="F:NADPH binding"/>
    <property type="evidence" value="ECO:0007669"/>
    <property type="project" value="InterPro"/>
</dbReference>
<dbReference type="Pfam" id="PF08436">
    <property type="entry name" value="DXP_redisom_C"/>
    <property type="match status" value="1"/>
</dbReference>
<evidence type="ECO:0000256" key="3">
    <source>
        <dbReference type="ARBA" id="ARBA00022723"/>
    </source>
</evidence>
<feature type="binding site" evidence="9">
    <location>
        <position position="181"/>
    </location>
    <ligand>
        <name>NADPH</name>
        <dbReference type="ChEBI" id="CHEBI:57783"/>
    </ligand>
</feature>
<dbReference type="PANTHER" id="PTHR30525">
    <property type="entry name" value="1-DEOXY-D-XYLULOSE 5-PHOSPHATE REDUCTOISOMERASE"/>
    <property type="match status" value="1"/>
</dbReference>
<dbReference type="SUPFAM" id="SSF51735">
    <property type="entry name" value="NAD(P)-binding Rossmann-fold domains"/>
    <property type="match status" value="1"/>
</dbReference>
<dbReference type="SUPFAM" id="SSF69055">
    <property type="entry name" value="1-deoxy-D-xylulose-5-phosphate reductoisomerase, C-terminal domain"/>
    <property type="match status" value="1"/>
</dbReference>
<organism evidence="14 15">
    <name type="scientific">Candidatus Roizmanbacteria bacterium CG17_big_fil_post_rev_8_21_14_2_50_39_7</name>
    <dbReference type="NCBI Taxonomy" id="1974858"/>
    <lineage>
        <taxon>Bacteria</taxon>
        <taxon>Candidatus Roizmaniibacteriota</taxon>
    </lineage>
</organism>
<evidence type="ECO:0000313" key="15">
    <source>
        <dbReference type="Proteomes" id="UP000228762"/>
    </source>
</evidence>
<dbReference type="Pfam" id="PF02670">
    <property type="entry name" value="DXP_reductoisom"/>
    <property type="match status" value="2"/>
</dbReference>
<keyword evidence="3 9" id="KW-0479">Metal-binding</keyword>
<feature type="binding site" evidence="9">
    <location>
        <position position="102"/>
    </location>
    <ligand>
        <name>NADPH</name>
        <dbReference type="ChEBI" id="CHEBI:57783"/>
    </ligand>
</feature>
<dbReference type="InterPro" id="IPR003821">
    <property type="entry name" value="DXP_reductoisomerase"/>
</dbReference>
<evidence type="ECO:0000259" key="13">
    <source>
        <dbReference type="Pfam" id="PF13288"/>
    </source>
</evidence>
<comment type="catalytic activity">
    <reaction evidence="8">
        <text>2-C-methyl-D-erythritol 4-phosphate + NADP(+) = 1-deoxy-D-xylulose 5-phosphate + NADPH + H(+)</text>
        <dbReference type="Rhea" id="RHEA:13717"/>
        <dbReference type="ChEBI" id="CHEBI:15378"/>
        <dbReference type="ChEBI" id="CHEBI:57783"/>
        <dbReference type="ChEBI" id="CHEBI:57792"/>
        <dbReference type="ChEBI" id="CHEBI:58262"/>
        <dbReference type="ChEBI" id="CHEBI:58349"/>
        <dbReference type="EC" id="1.1.1.267"/>
    </reaction>
    <physiologicalReaction direction="right-to-left" evidence="8">
        <dbReference type="Rhea" id="RHEA:13719"/>
    </physiologicalReaction>
</comment>
<name>A0A2M7EKW5_9BACT</name>
<feature type="binding site" evidence="9">
    <location>
        <position position="128"/>
    </location>
    <ligand>
        <name>Mn(2+)</name>
        <dbReference type="ChEBI" id="CHEBI:29035"/>
    </ligand>
</feature>
<dbReference type="InterPro" id="IPR013644">
    <property type="entry name" value="DXP_reductoisomerase_C"/>
</dbReference>
<dbReference type="InterPro" id="IPR036169">
    <property type="entry name" value="DXPR_C_sf"/>
</dbReference>
<feature type="binding site" evidence="9">
    <location>
        <position position="188"/>
    </location>
    <ligand>
        <name>1-deoxy-D-xylulose 5-phosphate</name>
        <dbReference type="ChEBI" id="CHEBI:57792"/>
    </ligand>
</feature>
<dbReference type="NCBIfam" id="TIGR00243">
    <property type="entry name" value="Dxr"/>
    <property type="match status" value="1"/>
</dbReference>
<comment type="pathway">
    <text evidence="1 9">Isoprenoid biosynthesis; isopentenyl diphosphate biosynthesis via DXP pathway; isopentenyl diphosphate from 1-deoxy-D-xylulose 5-phosphate: step 1/6.</text>
</comment>
<gene>
    <name evidence="9" type="primary">dxr</name>
    <name evidence="14" type="ORF">COW57_00785</name>
</gene>
<feature type="binding site" evidence="9">
    <location>
        <position position="197"/>
    </location>
    <ligand>
        <name>Mn(2+)</name>
        <dbReference type="ChEBI" id="CHEBI:29035"/>
    </ligand>
</feature>
<keyword evidence="5 9" id="KW-0560">Oxidoreductase</keyword>
<reference evidence="15" key="1">
    <citation type="submission" date="2017-09" db="EMBL/GenBank/DDBJ databases">
        <title>Depth-based differentiation of microbial function through sediment-hosted aquifers and enrichment of novel symbionts in the deep terrestrial subsurface.</title>
        <authorList>
            <person name="Probst A.J."/>
            <person name="Ladd B."/>
            <person name="Jarett J.K."/>
            <person name="Geller-Mcgrath D.E."/>
            <person name="Sieber C.M.K."/>
            <person name="Emerson J.B."/>
            <person name="Anantharaman K."/>
            <person name="Thomas B.C."/>
            <person name="Malmstrom R."/>
            <person name="Stieglmeier M."/>
            <person name="Klingl A."/>
            <person name="Woyke T."/>
            <person name="Ryan C.M."/>
            <person name="Banfield J.F."/>
        </authorList>
    </citation>
    <scope>NUCLEOTIDE SEQUENCE [LARGE SCALE GENOMIC DNA]</scope>
</reference>
<dbReference type="UniPathway" id="UPA00056">
    <property type="reaction ID" value="UER00092"/>
</dbReference>
<protein>
    <recommendedName>
        <fullName evidence="9">1-deoxy-D-xylulose 5-phosphate reductoisomerase</fullName>
        <shortName evidence="9">DXP reductoisomerase</shortName>
        <ecNumber evidence="9">1.1.1.267</ecNumber>
    </recommendedName>
    <alternativeName>
        <fullName evidence="9">1-deoxyxylulose-5-phosphate reductoisomerase</fullName>
    </alternativeName>
    <alternativeName>
        <fullName evidence="9">2-C-methyl-D-erythritol 4-phosphate synthase</fullName>
    </alternativeName>
</protein>
<comment type="function">
    <text evidence="9">Catalyzes the NADPH-dependent rearrangement and reduction of 1-deoxy-D-xylulose-5-phosphate (DXP) to 2-C-methyl-D-erythritol 4-phosphate (MEP).</text>
</comment>
<dbReference type="Proteomes" id="UP000228762">
    <property type="component" value="Unassembled WGS sequence"/>
</dbReference>
<dbReference type="InterPro" id="IPR026877">
    <property type="entry name" value="DXPR_C"/>
</dbReference>
<dbReference type="GO" id="GO:0016853">
    <property type="term" value="F:isomerase activity"/>
    <property type="evidence" value="ECO:0007669"/>
    <property type="project" value="UniProtKB-KW"/>
</dbReference>
<evidence type="ECO:0000256" key="8">
    <source>
        <dbReference type="ARBA" id="ARBA00048543"/>
    </source>
</evidence>
<feature type="binding site" evidence="9">
    <location>
        <position position="194"/>
    </location>
    <ligand>
        <name>1-deoxy-D-xylulose 5-phosphate</name>
        <dbReference type="ChEBI" id="CHEBI:57792"/>
    </ligand>
</feature>
<dbReference type="GO" id="GO:0030604">
    <property type="term" value="F:1-deoxy-D-xylulose-5-phosphate reductoisomerase activity"/>
    <property type="evidence" value="ECO:0007669"/>
    <property type="project" value="UniProtKB-UniRule"/>
</dbReference>
<dbReference type="SUPFAM" id="SSF55347">
    <property type="entry name" value="Glyceraldehyde-3-phosphate dehydrogenase-like, C-terminal domain"/>
    <property type="match status" value="1"/>
</dbReference>
<keyword evidence="10" id="KW-0472">Membrane</keyword>
<dbReference type="EMBL" id="PFEV01000036">
    <property type="protein sequence ID" value="PIV71212.1"/>
    <property type="molecule type" value="Genomic_DNA"/>
</dbReference>
<comment type="caution">
    <text evidence="9">Lacks conserved residue(s) required for the propagation of feature annotation.</text>
</comment>
<evidence type="ECO:0000256" key="10">
    <source>
        <dbReference type="SAM" id="Phobius"/>
    </source>
</evidence>
<evidence type="ECO:0000256" key="4">
    <source>
        <dbReference type="ARBA" id="ARBA00022857"/>
    </source>
</evidence>
<feature type="domain" description="DXP reductoisomerase C-terminal" evidence="13">
    <location>
        <begin position="237"/>
        <end position="352"/>
    </location>
</feature>
<keyword evidence="14" id="KW-0413">Isomerase</keyword>